<proteinExistence type="predicted"/>
<dbReference type="PANTHER" id="PTHR22989">
    <property type="entry name" value="UNCHARACTERIZED DUF13 C.ELEGANS"/>
    <property type="match status" value="1"/>
</dbReference>
<evidence type="ECO:0000313" key="2">
    <source>
        <dbReference type="Proteomes" id="UP000887563"/>
    </source>
</evidence>
<evidence type="ECO:0000313" key="3">
    <source>
        <dbReference type="WBParaSite" id="Minc3s00054g02831"/>
    </source>
</evidence>
<protein>
    <submittedName>
        <fullName evidence="3">Methyltransferase FkbM domain-containing protein</fullName>
    </submittedName>
</protein>
<dbReference type="Proteomes" id="UP000887563">
    <property type="component" value="Unplaced"/>
</dbReference>
<dbReference type="InterPro" id="IPR006342">
    <property type="entry name" value="FkbM_mtfrase"/>
</dbReference>
<keyword evidence="2" id="KW-1185">Reference proteome</keyword>
<dbReference type="WBParaSite" id="Minc3s00054g02831">
    <property type="protein sequence ID" value="Minc3s00054g02831"/>
    <property type="gene ID" value="Minc3s00054g02831"/>
</dbReference>
<reference evidence="3" key="1">
    <citation type="submission" date="2022-11" db="UniProtKB">
        <authorList>
            <consortium name="WormBaseParasite"/>
        </authorList>
    </citation>
    <scope>IDENTIFICATION</scope>
</reference>
<dbReference type="PANTHER" id="PTHR22989:SF3">
    <property type="entry name" value="METHYLTRANSFERASE FKBM DOMAIN-CONTAINING PROTEIN"/>
    <property type="match status" value="1"/>
</dbReference>
<dbReference type="AlphaFoldDB" id="A0A914KN58"/>
<dbReference type="Pfam" id="PF05050">
    <property type="entry name" value="Methyltransf_21"/>
    <property type="match status" value="1"/>
</dbReference>
<sequence>MTFCLRKLVYERYDRILPTLFLFKGVGQDITAELELKKYYPKCNFLALDPVADVNAELVEKQLNGTFIERVITAEDSYTANLKLNTIWNSQGKSQFDNNFNELSIGFFDFFQYYNDKSVIDLLIIDVDGSEFAIFQLLAGVALQ</sequence>
<accession>A0A914KN58</accession>
<feature type="domain" description="Methyltransferase FkbM" evidence="1">
    <location>
        <begin position="92"/>
        <end position="136"/>
    </location>
</feature>
<name>A0A914KN58_MELIC</name>
<evidence type="ECO:0000259" key="1">
    <source>
        <dbReference type="Pfam" id="PF05050"/>
    </source>
</evidence>
<organism evidence="2 3">
    <name type="scientific">Meloidogyne incognita</name>
    <name type="common">Southern root-knot nematode worm</name>
    <name type="synonym">Oxyuris incognita</name>
    <dbReference type="NCBI Taxonomy" id="6306"/>
    <lineage>
        <taxon>Eukaryota</taxon>
        <taxon>Metazoa</taxon>
        <taxon>Ecdysozoa</taxon>
        <taxon>Nematoda</taxon>
        <taxon>Chromadorea</taxon>
        <taxon>Rhabditida</taxon>
        <taxon>Tylenchina</taxon>
        <taxon>Tylenchomorpha</taxon>
        <taxon>Tylenchoidea</taxon>
        <taxon>Meloidogynidae</taxon>
        <taxon>Meloidogyninae</taxon>
        <taxon>Meloidogyne</taxon>
        <taxon>Meloidogyne incognita group</taxon>
    </lineage>
</organism>